<evidence type="ECO:0000256" key="1">
    <source>
        <dbReference type="SAM" id="MobiDB-lite"/>
    </source>
</evidence>
<keyword evidence="3" id="KW-1185">Reference proteome</keyword>
<evidence type="ECO:0000313" key="3">
    <source>
        <dbReference type="Proteomes" id="UP001164746"/>
    </source>
</evidence>
<reference evidence="2" key="1">
    <citation type="submission" date="2022-11" db="EMBL/GenBank/DDBJ databases">
        <title>Centuries of genome instability and evolution in soft-shell clam transmissible cancer (bioRxiv).</title>
        <authorList>
            <person name="Hart S.F.M."/>
            <person name="Yonemitsu M.A."/>
            <person name="Giersch R.M."/>
            <person name="Beal B.F."/>
            <person name="Arriagada G."/>
            <person name="Davis B.W."/>
            <person name="Ostrander E.A."/>
            <person name="Goff S.P."/>
            <person name="Metzger M.J."/>
        </authorList>
    </citation>
    <scope>NUCLEOTIDE SEQUENCE</scope>
    <source>
        <strain evidence="2">MELC-2E11</strain>
        <tissue evidence="2">Siphon/mantle</tissue>
    </source>
</reference>
<dbReference type="Proteomes" id="UP001164746">
    <property type="component" value="Chromosome 2"/>
</dbReference>
<feature type="compositionally biased region" description="Low complexity" evidence="1">
    <location>
        <begin position="1"/>
        <end position="10"/>
    </location>
</feature>
<evidence type="ECO:0000313" key="2">
    <source>
        <dbReference type="EMBL" id="WAQ95993.1"/>
    </source>
</evidence>
<accession>A0ABY7DGD8</accession>
<feature type="region of interest" description="Disordered" evidence="1">
    <location>
        <begin position="1"/>
        <end position="21"/>
    </location>
</feature>
<proteinExistence type="predicted"/>
<sequence>MTASSSSLELSGDESDAESTTITSPTFRYSIRTQSSVLCASESVQTIARLKFYETGRPSDYSIKQTYMLLPDEKVKLVNLLAGAGIFGYDPRVLQQVQREDQYILPEGQAHKRGRFEMAFTQIGGGCLSGGILGGTLGMRSGMQYVSGKELPKTLMYSIFGVVVECRYSPLSQFENDDLNSVTAGTLTGLLFKCTDKYAVK</sequence>
<name>A0ABY7DGD8_MYAAR</name>
<dbReference type="EMBL" id="CP111013">
    <property type="protein sequence ID" value="WAQ95993.1"/>
    <property type="molecule type" value="Genomic_DNA"/>
</dbReference>
<protein>
    <submittedName>
        <fullName evidence="2">TIM23-like protein</fullName>
    </submittedName>
</protein>
<gene>
    <name evidence="2" type="ORF">MAR_028683</name>
</gene>
<organism evidence="2 3">
    <name type="scientific">Mya arenaria</name>
    <name type="common">Soft-shell clam</name>
    <dbReference type="NCBI Taxonomy" id="6604"/>
    <lineage>
        <taxon>Eukaryota</taxon>
        <taxon>Metazoa</taxon>
        <taxon>Spiralia</taxon>
        <taxon>Lophotrochozoa</taxon>
        <taxon>Mollusca</taxon>
        <taxon>Bivalvia</taxon>
        <taxon>Autobranchia</taxon>
        <taxon>Heteroconchia</taxon>
        <taxon>Euheterodonta</taxon>
        <taxon>Imparidentia</taxon>
        <taxon>Neoheterodontei</taxon>
        <taxon>Myida</taxon>
        <taxon>Myoidea</taxon>
        <taxon>Myidae</taxon>
        <taxon>Mya</taxon>
    </lineage>
</organism>